<sequence>MQALFQTIDNQDSEAFTQWLTADASFRFGNQPAVQGRDAIREYVQGFFASVQALSHQLERQWTTADGVVCHGQVTYTRHDSTQLTVPFCNVLNMTDGKVHGYLIFADTSALYGG</sequence>
<dbReference type="SUPFAM" id="SSF54427">
    <property type="entry name" value="NTF2-like"/>
    <property type="match status" value="1"/>
</dbReference>
<dbReference type="InterPro" id="IPR037401">
    <property type="entry name" value="SnoaL-like"/>
</dbReference>
<gene>
    <name evidence="2" type="ORF">I9W95_14770</name>
</gene>
<reference evidence="2 3" key="1">
    <citation type="submission" date="2020-12" db="EMBL/GenBank/DDBJ databases">
        <title>Novel Thalassolituus-related marine hydrocarbonoclastic bacteria mediated algae-derived hydrocarbons mineralization in twilight zone of the northern South China Sea.</title>
        <authorList>
            <person name="Dong C."/>
        </authorList>
    </citation>
    <scope>NUCLEOTIDE SEQUENCE [LARGE SCALE GENOMIC DNA]</scope>
    <source>
        <strain evidence="2 3">IMCC1826</strain>
    </source>
</reference>
<evidence type="ECO:0000313" key="3">
    <source>
        <dbReference type="Proteomes" id="UP000714380"/>
    </source>
</evidence>
<comment type="caution">
    <text evidence="2">The sequence shown here is derived from an EMBL/GenBank/DDBJ whole genome shotgun (WGS) entry which is preliminary data.</text>
</comment>
<evidence type="ECO:0000313" key="2">
    <source>
        <dbReference type="EMBL" id="MCA6064874.1"/>
    </source>
</evidence>
<accession>A0ABS7ZT64</accession>
<dbReference type="InterPro" id="IPR032710">
    <property type="entry name" value="NTF2-like_dom_sf"/>
</dbReference>
<dbReference type="Gene3D" id="3.10.450.50">
    <property type="match status" value="1"/>
</dbReference>
<protein>
    <submittedName>
        <fullName evidence="2">Nuclear transport factor 2 family protein</fullName>
    </submittedName>
</protein>
<dbReference type="Pfam" id="PF12680">
    <property type="entry name" value="SnoaL_2"/>
    <property type="match status" value="1"/>
</dbReference>
<dbReference type="Proteomes" id="UP000714380">
    <property type="component" value="Unassembled WGS sequence"/>
</dbReference>
<organism evidence="2 3">
    <name type="scientific">Thalassolituus marinus</name>
    <dbReference type="NCBI Taxonomy" id="671053"/>
    <lineage>
        <taxon>Bacteria</taxon>
        <taxon>Pseudomonadati</taxon>
        <taxon>Pseudomonadota</taxon>
        <taxon>Gammaproteobacteria</taxon>
        <taxon>Oceanospirillales</taxon>
        <taxon>Oceanospirillaceae</taxon>
        <taxon>Thalassolituus</taxon>
    </lineage>
</organism>
<keyword evidence="3" id="KW-1185">Reference proteome</keyword>
<feature type="domain" description="SnoaL-like" evidence="1">
    <location>
        <begin position="2"/>
        <end position="99"/>
    </location>
</feature>
<dbReference type="EMBL" id="JAEDAH010000094">
    <property type="protein sequence ID" value="MCA6064874.1"/>
    <property type="molecule type" value="Genomic_DNA"/>
</dbReference>
<name>A0ABS7ZT64_9GAMM</name>
<evidence type="ECO:0000259" key="1">
    <source>
        <dbReference type="Pfam" id="PF12680"/>
    </source>
</evidence>
<proteinExistence type="predicted"/>